<accession>X1I0X6</accession>
<dbReference type="EMBL" id="BARU01026401">
    <property type="protein sequence ID" value="GAH76046.1"/>
    <property type="molecule type" value="Genomic_DNA"/>
</dbReference>
<dbReference type="Gene3D" id="3.40.50.720">
    <property type="entry name" value="NAD(P)-binding Rossmann-like Domain"/>
    <property type="match status" value="1"/>
</dbReference>
<name>X1I0X6_9ZZZZ</name>
<evidence type="ECO:0008006" key="2">
    <source>
        <dbReference type="Google" id="ProtNLM"/>
    </source>
</evidence>
<gene>
    <name evidence="1" type="ORF">S03H2_42414</name>
</gene>
<organism evidence="1">
    <name type="scientific">marine sediment metagenome</name>
    <dbReference type="NCBI Taxonomy" id="412755"/>
    <lineage>
        <taxon>unclassified sequences</taxon>
        <taxon>metagenomes</taxon>
        <taxon>ecological metagenomes</taxon>
    </lineage>
</organism>
<feature type="non-terminal residue" evidence="1">
    <location>
        <position position="1"/>
    </location>
</feature>
<reference evidence="1" key="1">
    <citation type="journal article" date="2014" name="Front. Microbiol.">
        <title>High frequency of phylogenetically diverse reductive dehalogenase-homologous genes in deep subseafloor sedimentary metagenomes.</title>
        <authorList>
            <person name="Kawai M."/>
            <person name="Futagami T."/>
            <person name="Toyoda A."/>
            <person name="Takaki Y."/>
            <person name="Nishi S."/>
            <person name="Hori S."/>
            <person name="Arai W."/>
            <person name="Tsubouchi T."/>
            <person name="Morono Y."/>
            <person name="Uchiyama I."/>
            <person name="Ito T."/>
            <person name="Fujiyama A."/>
            <person name="Inagaki F."/>
            <person name="Takami H."/>
        </authorList>
    </citation>
    <scope>NUCLEOTIDE SEQUENCE</scope>
    <source>
        <strain evidence="1">Expedition CK06-06</strain>
    </source>
</reference>
<evidence type="ECO:0000313" key="1">
    <source>
        <dbReference type="EMBL" id="GAH76046.1"/>
    </source>
</evidence>
<sequence length="74" mass="8666">IRPGEKINEVLLIEEEAKHSKGFDSCFVIEPEHPFWSKDNLKGGKSLPEEFRYSSGDNDWWLTKDDLKKMLKDL</sequence>
<proteinExistence type="predicted"/>
<comment type="caution">
    <text evidence="1">The sequence shown here is derived from an EMBL/GenBank/DDBJ whole genome shotgun (WGS) entry which is preliminary data.</text>
</comment>
<protein>
    <recommendedName>
        <fullName evidence="2">Polysaccharide biosynthesis protein CapD-like domain-containing protein</fullName>
    </recommendedName>
</protein>
<dbReference type="AlphaFoldDB" id="X1I0X6"/>